<dbReference type="OrthoDB" id="7375616at2"/>
<dbReference type="InterPro" id="IPR032710">
    <property type="entry name" value="NTF2-like_dom_sf"/>
</dbReference>
<dbReference type="RefSeq" id="WP_092549360.1">
    <property type="nucleotide sequence ID" value="NZ_FNPZ01000001.1"/>
</dbReference>
<organism evidence="2 3">
    <name type="scientific">Herbiconiux ginsengi</name>
    <dbReference type="NCBI Taxonomy" id="381665"/>
    <lineage>
        <taxon>Bacteria</taxon>
        <taxon>Bacillati</taxon>
        <taxon>Actinomycetota</taxon>
        <taxon>Actinomycetes</taxon>
        <taxon>Micrococcales</taxon>
        <taxon>Microbacteriaceae</taxon>
        <taxon>Herbiconiux</taxon>
    </lineage>
</organism>
<dbReference type="Gene3D" id="3.10.450.50">
    <property type="match status" value="1"/>
</dbReference>
<evidence type="ECO:0000313" key="2">
    <source>
        <dbReference type="EMBL" id="SDY61870.1"/>
    </source>
</evidence>
<reference evidence="2 3" key="1">
    <citation type="submission" date="2016-10" db="EMBL/GenBank/DDBJ databases">
        <authorList>
            <person name="de Groot N.N."/>
        </authorList>
    </citation>
    <scope>NUCLEOTIDE SEQUENCE [LARGE SCALE GENOMIC DNA]</scope>
    <source>
        <strain evidence="2 3">CGMCC 4.3491</strain>
    </source>
</reference>
<dbReference type="GO" id="GO:0016853">
    <property type="term" value="F:isomerase activity"/>
    <property type="evidence" value="ECO:0007669"/>
    <property type="project" value="UniProtKB-KW"/>
</dbReference>
<accession>A0A1H3LC33</accession>
<dbReference type="EMBL" id="FNPZ01000001">
    <property type="protein sequence ID" value="SDY61870.1"/>
    <property type="molecule type" value="Genomic_DNA"/>
</dbReference>
<keyword evidence="3" id="KW-1185">Reference proteome</keyword>
<dbReference type="AlphaFoldDB" id="A0A1H3LC33"/>
<feature type="domain" description="SnoaL-like" evidence="1">
    <location>
        <begin position="13"/>
        <end position="106"/>
    </location>
</feature>
<sequence>MTLVTQLDQLPLAFAERFNAGDVDGLLALNAPGAIFVPAPGQPVHGEADVRAALEGFLALRLPIGMTVRRAFAAGGTGLVVADWSLSGTGPDGSPVSLGGSTADVAVFDEATGWRYLIDNPFGTV</sequence>
<dbReference type="InterPro" id="IPR037401">
    <property type="entry name" value="SnoaL-like"/>
</dbReference>
<dbReference type="SUPFAM" id="SSF54427">
    <property type="entry name" value="NTF2-like"/>
    <property type="match status" value="1"/>
</dbReference>
<name>A0A1H3LC33_9MICO</name>
<dbReference type="Pfam" id="PF12680">
    <property type="entry name" value="SnoaL_2"/>
    <property type="match status" value="1"/>
</dbReference>
<evidence type="ECO:0000259" key="1">
    <source>
        <dbReference type="Pfam" id="PF12680"/>
    </source>
</evidence>
<dbReference type="Proteomes" id="UP000198891">
    <property type="component" value="Unassembled WGS sequence"/>
</dbReference>
<proteinExistence type="predicted"/>
<protein>
    <submittedName>
        <fullName evidence="2">Ketosteroid isomerase homolog</fullName>
    </submittedName>
</protein>
<dbReference type="CDD" id="cd00531">
    <property type="entry name" value="NTF2_like"/>
    <property type="match status" value="1"/>
</dbReference>
<dbReference type="STRING" id="381665.SAMN05216554_0914"/>
<keyword evidence="2" id="KW-0413">Isomerase</keyword>
<gene>
    <name evidence="2" type="ORF">SAMN05216554_0914</name>
</gene>
<evidence type="ECO:0000313" key="3">
    <source>
        <dbReference type="Proteomes" id="UP000198891"/>
    </source>
</evidence>